<proteinExistence type="inferred from homology"/>
<dbReference type="GO" id="GO:0005886">
    <property type="term" value="C:plasma membrane"/>
    <property type="evidence" value="ECO:0007669"/>
    <property type="project" value="UniProtKB-SubCell"/>
</dbReference>
<comment type="similarity">
    <text evidence="7">Belongs to the binding-protein-dependent transport system permease family.</text>
</comment>
<keyword evidence="3" id="KW-1003">Cell membrane</keyword>
<comment type="caution">
    <text evidence="9">The sequence shown here is derived from an EMBL/GenBank/DDBJ whole genome shotgun (WGS) entry which is preliminary data.</text>
</comment>
<feature type="transmembrane region" description="Helical" evidence="7">
    <location>
        <begin position="113"/>
        <end position="136"/>
    </location>
</feature>
<evidence type="ECO:0000256" key="6">
    <source>
        <dbReference type="ARBA" id="ARBA00023136"/>
    </source>
</evidence>
<dbReference type="OrthoDB" id="9773727at2"/>
<dbReference type="InterPro" id="IPR051393">
    <property type="entry name" value="ABC_transporter_permease"/>
</dbReference>
<comment type="subcellular location">
    <subcellularLocation>
        <location evidence="1 7">Cell membrane</location>
        <topology evidence="1 7">Multi-pass membrane protein</topology>
    </subcellularLocation>
</comment>
<evidence type="ECO:0000259" key="8">
    <source>
        <dbReference type="PROSITE" id="PS50928"/>
    </source>
</evidence>
<accession>A0A2S8S3K7</accession>
<evidence type="ECO:0000256" key="5">
    <source>
        <dbReference type="ARBA" id="ARBA00022989"/>
    </source>
</evidence>
<dbReference type="PROSITE" id="PS50928">
    <property type="entry name" value="ABC_TM1"/>
    <property type="match status" value="1"/>
</dbReference>
<feature type="transmembrane region" description="Helical" evidence="7">
    <location>
        <begin position="271"/>
        <end position="292"/>
    </location>
</feature>
<dbReference type="InterPro" id="IPR000515">
    <property type="entry name" value="MetI-like"/>
</dbReference>
<feature type="transmembrane region" description="Helical" evidence="7">
    <location>
        <begin position="167"/>
        <end position="191"/>
    </location>
</feature>
<evidence type="ECO:0000256" key="4">
    <source>
        <dbReference type="ARBA" id="ARBA00022692"/>
    </source>
</evidence>
<keyword evidence="6 7" id="KW-0472">Membrane</keyword>
<keyword evidence="5 7" id="KW-1133">Transmembrane helix</keyword>
<evidence type="ECO:0000256" key="1">
    <source>
        <dbReference type="ARBA" id="ARBA00004651"/>
    </source>
</evidence>
<keyword evidence="10" id="KW-1185">Reference proteome</keyword>
<evidence type="ECO:0000313" key="9">
    <source>
        <dbReference type="EMBL" id="PQV55382.1"/>
    </source>
</evidence>
<evidence type="ECO:0000256" key="7">
    <source>
        <dbReference type="RuleBase" id="RU363032"/>
    </source>
</evidence>
<name>A0A2S8S3K7_9RHOB</name>
<dbReference type="EMBL" id="PVEP01000009">
    <property type="protein sequence ID" value="PQV55382.1"/>
    <property type="molecule type" value="Genomic_DNA"/>
</dbReference>
<dbReference type="Proteomes" id="UP000238338">
    <property type="component" value="Unassembled WGS sequence"/>
</dbReference>
<dbReference type="PANTHER" id="PTHR30193">
    <property type="entry name" value="ABC TRANSPORTER PERMEASE PROTEIN"/>
    <property type="match status" value="1"/>
</dbReference>
<evidence type="ECO:0000256" key="3">
    <source>
        <dbReference type="ARBA" id="ARBA00022475"/>
    </source>
</evidence>
<feature type="transmembrane region" description="Helical" evidence="7">
    <location>
        <begin position="80"/>
        <end position="101"/>
    </location>
</feature>
<dbReference type="InterPro" id="IPR035906">
    <property type="entry name" value="MetI-like_sf"/>
</dbReference>
<dbReference type="GO" id="GO:0055085">
    <property type="term" value="P:transmembrane transport"/>
    <property type="evidence" value="ECO:0007669"/>
    <property type="project" value="InterPro"/>
</dbReference>
<protein>
    <submittedName>
        <fullName evidence="9">Raffinose/stachyose/melibiose transport system permease protein</fullName>
    </submittedName>
</protein>
<feature type="transmembrane region" description="Helical" evidence="7">
    <location>
        <begin position="225"/>
        <end position="246"/>
    </location>
</feature>
<feature type="transmembrane region" description="Helical" evidence="7">
    <location>
        <begin position="16"/>
        <end position="34"/>
    </location>
</feature>
<keyword evidence="4 7" id="KW-0812">Transmembrane</keyword>
<dbReference type="SUPFAM" id="SSF161098">
    <property type="entry name" value="MetI-like"/>
    <property type="match status" value="1"/>
</dbReference>
<sequence>MTDRSDHSRATWRQSLQGWLWVAPALLFLVIFVYGPALTNIRFSLFSFSAMSLDWDFVGLNNYLRLWSDPKFTTALTNNAVYAVISVTCQVGIALVLAAVLEARIFPDFSANLFRTALFLPSILPVVVVGLVWQLLLTPTTGLIDQILWETGLASWSRAWLGEPDTAIFAVIFVSQWQWTGYIMALFMVAIRAVPRDLYEAMEIDGASGVQQFWHITVPGVRETILIVTIITILGSLKVFDIVWVMTAGGPNHSSEVLGTMMYRAAFRDDMIGYSSTIATVIFFIALTIGLVQIKLQKDR</sequence>
<reference evidence="9 10" key="1">
    <citation type="submission" date="2018-02" db="EMBL/GenBank/DDBJ databases">
        <title>Genomic Encyclopedia of Archaeal and Bacterial Type Strains, Phase II (KMG-II): from individual species to whole genera.</title>
        <authorList>
            <person name="Goeker M."/>
        </authorList>
    </citation>
    <scope>NUCLEOTIDE SEQUENCE [LARGE SCALE GENOMIC DNA]</scope>
    <source>
        <strain evidence="9 10">DSM 18921</strain>
    </source>
</reference>
<dbReference type="Pfam" id="PF00528">
    <property type="entry name" value="BPD_transp_1"/>
    <property type="match status" value="1"/>
</dbReference>
<dbReference type="CDD" id="cd06261">
    <property type="entry name" value="TM_PBP2"/>
    <property type="match status" value="1"/>
</dbReference>
<evidence type="ECO:0000313" key="10">
    <source>
        <dbReference type="Proteomes" id="UP000238338"/>
    </source>
</evidence>
<feature type="domain" description="ABC transmembrane type-1" evidence="8">
    <location>
        <begin position="76"/>
        <end position="293"/>
    </location>
</feature>
<dbReference type="RefSeq" id="WP_105515923.1">
    <property type="nucleotide sequence ID" value="NZ_PVEP01000009.1"/>
</dbReference>
<gene>
    <name evidence="9" type="ORF">LX70_03343</name>
</gene>
<dbReference type="AlphaFoldDB" id="A0A2S8S3K7"/>
<evidence type="ECO:0000256" key="2">
    <source>
        <dbReference type="ARBA" id="ARBA00022448"/>
    </source>
</evidence>
<keyword evidence="2 7" id="KW-0813">Transport</keyword>
<organism evidence="9 10">
    <name type="scientific">Albidovulum denitrificans</name>
    <dbReference type="NCBI Taxonomy" id="404881"/>
    <lineage>
        <taxon>Bacteria</taxon>
        <taxon>Pseudomonadati</taxon>
        <taxon>Pseudomonadota</taxon>
        <taxon>Alphaproteobacteria</taxon>
        <taxon>Rhodobacterales</taxon>
        <taxon>Paracoccaceae</taxon>
        <taxon>Albidovulum</taxon>
    </lineage>
</organism>
<dbReference type="Gene3D" id="1.10.3720.10">
    <property type="entry name" value="MetI-like"/>
    <property type="match status" value="1"/>
</dbReference>
<dbReference type="PANTHER" id="PTHR30193:SF37">
    <property type="entry name" value="INNER MEMBRANE ABC TRANSPORTER PERMEASE PROTEIN YCJO"/>
    <property type="match status" value="1"/>
</dbReference>